<dbReference type="PANTHER" id="PTHR36932">
    <property type="entry name" value="CAPSULAR POLYSACCHARIDE BIOSYNTHESIS PROTEIN"/>
    <property type="match status" value="1"/>
</dbReference>
<name>A0A1V2H057_9PROT</name>
<comment type="caution">
    <text evidence="1">The sequence shown here is derived from an EMBL/GenBank/DDBJ whole genome shotgun (WGS) entry which is preliminary data.</text>
</comment>
<proteinExistence type="predicted"/>
<dbReference type="EMBL" id="MLCO01000161">
    <property type="protein sequence ID" value="ONG51568.1"/>
    <property type="molecule type" value="Genomic_DNA"/>
</dbReference>
<evidence type="ECO:0000313" key="1">
    <source>
        <dbReference type="EMBL" id="ONG51568.1"/>
    </source>
</evidence>
<accession>A0A1V2H057</accession>
<dbReference type="InterPro" id="IPR042099">
    <property type="entry name" value="ANL_N_sf"/>
</dbReference>
<keyword evidence="2" id="KW-1185">Reference proteome</keyword>
<dbReference type="Proteomes" id="UP000188879">
    <property type="component" value="Unassembled WGS sequence"/>
</dbReference>
<sequence>MAAGSDTRGGGEDIARLSLLGFPQILPPDAAIAAHVRSQLSQHARLNPAEQEAISLRQRQLLLELARRHSDVWRARLPAVEPTRDPASWQAVPILRRAELQAAGAGLRAYDPARTPLDVKAAHTSGSTGQPVEVERLLPVYRPIYQAVSELEKRWHGIDGRSTRAVIRDMPDGEHRQVSLDQKVGRVLVRNIIEHPAEALLDWLRGTGAQQLITLPSMAARLARLALAQGGGPPLEKVLTVGETVDPEHRRLCAAAFGARLVDRYTCEELGWIALQCPKHDHLHVLSSLVHLEIVDGRGRPCGVGQPGEVLLTGLQGYATPLIRYAIGDVAEWGAPCDCGITLPVLRRVLGRRRNFLRMPDGSERLARLAGDRWHAAFPQVAEFRLVQYGDGIIEASLRCTTPLDAAARDRVVVFLQGVLGHPFDIRVVETARIDWGSRQKREEFIRVDTPWPGPVRRET</sequence>
<dbReference type="PANTHER" id="PTHR36932:SF1">
    <property type="entry name" value="CAPSULAR POLYSACCHARIDE BIOSYNTHESIS PROTEIN"/>
    <property type="match status" value="1"/>
</dbReference>
<dbReference type="AlphaFoldDB" id="A0A1V2H057"/>
<evidence type="ECO:0000313" key="2">
    <source>
        <dbReference type="Proteomes" id="UP000188879"/>
    </source>
</evidence>
<organism evidence="1 2">
    <name type="scientific">Teichococcus deserti</name>
    <dbReference type="NCBI Taxonomy" id="1817963"/>
    <lineage>
        <taxon>Bacteria</taxon>
        <taxon>Pseudomonadati</taxon>
        <taxon>Pseudomonadota</taxon>
        <taxon>Alphaproteobacteria</taxon>
        <taxon>Acetobacterales</taxon>
        <taxon>Roseomonadaceae</taxon>
        <taxon>Roseomonas</taxon>
    </lineage>
</organism>
<dbReference type="SUPFAM" id="SSF56801">
    <property type="entry name" value="Acetyl-CoA synthetase-like"/>
    <property type="match status" value="1"/>
</dbReference>
<dbReference type="RefSeq" id="WP_076958335.1">
    <property type="nucleotide sequence ID" value="NZ_MLCO01000161.1"/>
</dbReference>
<dbReference type="OrthoDB" id="580775at2"/>
<evidence type="ECO:0008006" key="3">
    <source>
        <dbReference type="Google" id="ProtNLM"/>
    </source>
</evidence>
<dbReference type="Gene3D" id="3.40.50.12780">
    <property type="entry name" value="N-terminal domain of ligase-like"/>
    <property type="match status" value="1"/>
</dbReference>
<gene>
    <name evidence="1" type="ORF">BKE38_16005</name>
</gene>
<dbReference type="InterPro" id="IPR053158">
    <property type="entry name" value="CapK_Type1_Caps_Biosynth"/>
</dbReference>
<reference evidence="1 2" key="1">
    <citation type="submission" date="2016-10" db="EMBL/GenBank/DDBJ databases">
        <title>Draft Genome sequence of Roseomonas sp. strain M3.</title>
        <authorList>
            <person name="Subhash Y."/>
            <person name="Lee S."/>
        </authorList>
    </citation>
    <scope>NUCLEOTIDE SEQUENCE [LARGE SCALE GENOMIC DNA]</scope>
    <source>
        <strain evidence="1 2">M3</strain>
    </source>
</reference>
<protein>
    <recommendedName>
        <fullName evidence="3">AMP-dependent synthetase/ligase domain-containing protein</fullName>
    </recommendedName>
</protein>